<evidence type="ECO:0000313" key="2">
    <source>
        <dbReference type="EMBL" id="KNC75152.1"/>
    </source>
</evidence>
<proteinExistence type="predicted"/>
<reference evidence="2 3" key="1">
    <citation type="submission" date="2011-02" db="EMBL/GenBank/DDBJ databases">
        <title>The Genome Sequence of Sphaeroforma arctica JP610.</title>
        <authorList>
            <consortium name="The Broad Institute Genome Sequencing Platform"/>
            <person name="Russ C."/>
            <person name="Cuomo C."/>
            <person name="Young S.K."/>
            <person name="Zeng Q."/>
            <person name="Gargeya S."/>
            <person name="Alvarado L."/>
            <person name="Berlin A."/>
            <person name="Chapman S.B."/>
            <person name="Chen Z."/>
            <person name="Freedman E."/>
            <person name="Gellesch M."/>
            <person name="Goldberg J."/>
            <person name="Griggs A."/>
            <person name="Gujja S."/>
            <person name="Heilman E."/>
            <person name="Heiman D."/>
            <person name="Howarth C."/>
            <person name="Mehta T."/>
            <person name="Neiman D."/>
            <person name="Pearson M."/>
            <person name="Roberts A."/>
            <person name="Saif S."/>
            <person name="Shea T."/>
            <person name="Shenoy N."/>
            <person name="Sisk P."/>
            <person name="Stolte C."/>
            <person name="Sykes S."/>
            <person name="White J."/>
            <person name="Yandava C."/>
            <person name="Burger G."/>
            <person name="Gray M.W."/>
            <person name="Holland P.W.H."/>
            <person name="King N."/>
            <person name="Lang F.B.F."/>
            <person name="Roger A.J."/>
            <person name="Ruiz-Trillo I."/>
            <person name="Haas B."/>
            <person name="Nusbaum C."/>
            <person name="Birren B."/>
        </authorList>
    </citation>
    <scope>NUCLEOTIDE SEQUENCE [LARGE SCALE GENOMIC DNA]</scope>
    <source>
        <strain evidence="2 3">JP610</strain>
    </source>
</reference>
<name>A0A0L0FEG4_9EUKA</name>
<feature type="domain" description="PXA" evidence="1">
    <location>
        <begin position="1"/>
        <end position="47"/>
    </location>
</feature>
<dbReference type="PROSITE" id="PS51207">
    <property type="entry name" value="PXA"/>
    <property type="match status" value="1"/>
</dbReference>
<dbReference type="InterPro" id="IPR003114">
    <property type="entry name" value="Phox_assoc"/>
</dbReference>
<dbReference type="GeneID" id="25912819"/>
<dbReference type="EMBL" id="KQ243814">
    <property type="protein sequence ID" value="KNC75152.1"/>
    <property type="molecule type" value="Genomic_DNA"/>
</dbReference>
<dbReference type="Pfam" id="PF02194">
    <property type="entry name" value="PXA"/>
    <property type="match status" value="1"/>
</dbReference>
<sequence length="54" mass="6132">PEEFGSNCTRALVREMLVAQCLAPTINTCTDGDFVNRQILAWFPPKEFADRMNN</sequence>
<gene>
    <name evidence="2" type="ORF">SARC_12315</name>
</gene>
<organism evidence="2 3">
    <name type="scientific">Sphaeroforma arctica JP610</name>
    <dbReference type="NCBI Taxonomy" id="667725"/>
    <lineage>
        <taxon>Eukaryota</taxon>
        <taxon>Ichthyosporea</taxon>
        <taxon>Ichthyophonida</taxon>
        <taxon>Sphaeroforma</taxon>
    </lineage>
</organism>
<dbReference type="Proteomes" id="UP000054560">
    <property type="component" value="Unassembled WGS sequence"/>
</dbReference>
<feature type="non-terminal residue" evidence="2">
    <location>
        <position position="54"/>
    </location>
</feature>
<protein>
    <recommendedName>
        <fullName evidence="1">PXA domain-containing protein</fullName>
    </recommendedName>
</protein>
<evidence type="ECO:0000313" key="3">
    <source>
        <dbReference type="Proteomes" id="UP000054560"/>
    </source>
</evidence>
<accession>A0A0L0FEG4</accession>
<evidence type="ECO:0000259" key="1">
    <source>
        <dbReference type="PROSITE" id="PS51207"/>
    </source>
</evidence>
<keyword evidence="3" id="KW-1185">Reference proteome</keyword>
<dbReference type="RefSeq" id="XP_014149054.1">
    <property type="nucleotide sequence ID" value="XM_014293579.1"/>
</dbReference>
<dbReference type="AlphaFoldDB" id="A0A0L0FEG4"/>
<feature type="non-terminal residue" evidence="2">
    <location>
        <position position="1"/>
    </location>
</feature>